<evidence type="ECO:0000313" key="2">
    <source>
        <dbReference type="EMBL" id="MFB9629020.1"/>
    </source>
</evidence>
<gene>
    <name evidence="2" type="ORF">ACFFSA_38600</name>
</gene>
<evidence type="ECO:0000313" key="3">
    <source>
        <dbReference type="Proteomes" id="UP001589532"/>
    </source>
</evidence>
<dbReference type="Proteomes" id="UP001589532">
    <property type="component" value="Unassembled WGS sequence"/>
</dbReference>
<proteinExistence type="predicted"/>
<comment type="caution">
    <text evidence="2">The sequence shown here is derived from an EMBL/GenBank/DDBJ whole genome shotgun (WGS) entry which is preliminary data.</text>
</comment>
<sequence length="125" mass="14332">MTHRRRGSSAAQALQDEGDAGGMGWQVVDYSKPQEEIVGNLVRSERTQADYLSTVLEVFDSMNLYGALVYQFATPDAPHRREPRLDLDMASYSLVKTIRDSPSRWHWEPKQSFHAVARQFARRPH</sequence>
<keyword evidence="3" id="KW-1185">Reference proteome</keyword>
<feature type="region of interest" description="Disordered" evidence="1">
    <location>
        <begin position="1"/>
        <end position="22"/>
    </location>
</feature>
<protein>
    <submittedName>
        <fullName evidence="2">Uncharacterized protein</fullName>
    </submittedName>
</protein>
<reference evidence="2 3" key="1">
    <citation type="submission" date="2024-09" db="EMBL/GenBank/DDBJ databases">
        <authorList>
            <person name="Sun Q."/>
            <person name="Mori K."/>
        </authorList>
    </citation>
    <scope>NUCLEOTIDE SEQUENCE [LARGE SCALE GENOMIC DNA]</scope>
    <source>
        <strain evidence="2 3">JCM 3143</strain>
    </source>
</reference>
<dbReference type="EMBL" id="JBHMBW010000054">
    <property type="protein sequence ID" value="MFB9629020.1"/>
    <property type="molecule type" value="Genomic_DNA"/>
</dbReference>
<accession>A0ABV5SBF4</accession>
<name>A0ABV5SBF4_9ACTN</name>
<organism evidence="2 3">
    <name type="scientific">Nonomuraea helvata</name>
    <dbReference type="NCBI Taxonomy" id="37484"/>
    <lineage>
        <taxon>Bacteria</taxon>
        <taxon>Bacillati</taxon>
        <taxon>Actinomycetota</taxon>
        <taxon>Actinomycetes</taxon>
        <taxon>Streptosporangiales</taxon>
        <taxon>Streptosporangiaceae</taxon>
        <taxon>Nonomuraea</taxon>
    </lineage>
</organism>
<evidence type="ECO:0000256" key="1">
    <source>
        <dbReference type="SAM" id="MobiDB-lite"/>
    </source>
</evidence>
<dbReference type="RefSeq" id="WP_344986084.1">
    <property type="nucleotide sequence ID" value="NZ_BAAAXV010000001.1"/>
</dbReference>